<sequence>MYKSSRDGVTVEVRFEVDVAKLNPARQHDSERIGQTDNGVIVLLAPDSFQVGSDAMPSRGQEAVALQP</sequence>
<name>A0A840YGA8_9SPHN</name>
<reference evidence="1 2" key="1">
    <citation type="submission" date="2020-08" db="EMBL/GenBank/DDBJ databases">
        <title>Genomic Encyclopedia of Type Strains, Phase IV (KMG-IV): sequencing the most valuable type-strain genomes for metagenomic binning, comparative biology and taxonomic classification.</title>
        <authorList>
            <person name="Goeker M."/>
        </authorList>
    </citation>
    <scope>NUCLEOTIDE SEQUENCE [LARGE SCALE GENOMIC DNA]</scope>
    <source>
        <strain evidence="1 2">DSM 26736</strain>
    </source>
</reference>
<keyword evidence="2" id="KW-1185">Reference proteome</keyword>
<evidence type="ECO:0000313" key="2">
    <source>
        <dbReference type="Proteomes" id="UP000527143"/>
    </source>
</evidence>
<dbReference type="EMBL" id="JACIJF010000007">
    <property type="protein sequence ID" value="MBB5711335.1"/>
    <property type="molecule type" value="Genomic_DNA"/>
</dbReference>
<dbReference type="Proteomes" id="UP000527143">
    <property type="component" value="Unassembled WGS sequence"/>
</dbReference>
<protein>
    <submittedName>
        <fullName evidence="1">Uncharacterized protein</fullName>
    </submittedName>
</protein>
<gene>
    <name evidence="1" type="ORF">FHT02_002579</name>
</gene>
<dbReference type="AlphaFoldDB" id="A0A840YGA8"/>
<dbReference type="RefSeq" id="WP_184088090.1">
    <property type="nucleotide sequence ID" value="NZ_JACIJF010000007.1"/>
</dbReference>
<accession>A0A840YGA8</accession>
<comment type="caution">
    <text evidence="1">The sequence shown here is derived from an EMBL/GenBank/DDBJ whole genome shotgun (WGS) entry which is preliminary data.</text>
</comment>
<organism evidence="1 2">
    <name type="scientific">Sphingomonas xinjiangensis</name>
    <dbReference type="NCBI Taxonomy" id="643568"/>
    <lineage>
        <taxon>Bacteria</taxon>
        <taxon>Pseudomonadati</taxon>
        <taxon>Pseudomonadota</taxon>
        <taxon>Alphaproteobacteria</taxon>
        <taxon>Sphingomonadales</taxon>
        <taxon>Sphingomonadaceae</taxon>
        <taxon>Sphingomonas</taxon>
    </lineage>
</organism>
<evidence type="ECO:0000313" key="1">
    <source>
        <dbReference type="EMBL" id="MBB5711335.1"/>
    </source>
</evidence>
<proteinExistence type="predicted"/>